<accession>A0A5B7F320</accession>
<sequence length="112" mass="11842">MKGLLTMYSVSVVKGAVVMGSKESRWAASESMCLCTAAYVSPTRYSCSSDGVSKLPIVTIGSLEECVGCAVQLPPISGAGNFIYSGTHIRAHITTQAHLGYNHLEPGYHGDM</sequence>
<dbReference type="Proteomes" id="UP000324222">
    <property type="component" value="Unassembled WGS sequence"/>
</dbReference>
<dbReference type="EMBL" id="VSRR010004423">
    <property type="protein sequence ID" value="MPC39619.1"/>
    <property type="molecule type" value="Genomic_DNA"/>
</dbReference>
<proteinExistence type="predicted"/>
<comment type="caution">
    <text evidence="1">The sequence shown here is derived from an EMBL/GenBank/DDBJ whole genome shotgun (WGS) entry which is preliminary data.</text>
</comment>
<protein>
    <submittedName>
        <fullName evidence="1">Uncharacterized protein</fullName>
    </submittedName>
</protein>
<keyword evidence="2" id="KW-1185">Reference proteome</keyword>
<gene>
    <name evidence="1" type="ORF">E2C01_033165</name>
</gene>
<name>A0A5B7F320_PORTR</name>
<organism evidence="1 2">
    <name type="scientific">Portunus trituberculatus</name>
    <name type="common">Swimming crab</name>
    <name type="synonym">Neptunus trituberculatus</name>
    <dbReference type="NCBI Taxonomy" id="210409"/>
    <lineage>
        <taxon>Eukaryota</taxon>
        <taxon>Metazoa</taxon>
        <taxon>Ecdysozoa</taxon>
        <taxon>Arthropoda</taxon>
        <taxon>Crustacea</taxon>
        <taxon>Multicrustacea</taxon>
        <taxon>Malacostraca</taxon>
        <taxon>Eumalacostraca</taxon>
        <taxon>Eucarida</taxon>
        <taxon>Decapoda</taxon>
        <taxon>Pleocyemata</taxon>
        <taxon>Brachyura</taxon>
        <taxon>Eubrachyura</taxon>
        <taxon>Portunoidea</taxon>
        <taxon>Portunidae</taxon>
        <taxon>Portuninae</taxon>
        <taxon>Portunus</taxon>
    </lineage>
</organism>
<evidence type="ECO:0000313" key="1">
    <source>
        <dbReference type="EMBL" id="MPC39619.1"/>
    </source>
</evidence>
<reference evidence="1 2" key="1">
    <citation type="submission" date="2019-05" db="EMBL/GenBank/DDBJ databases">
        <title>Another draft genome of Portunus trituberculatus and its Hox gene families provides insights of decapod evolution.</title>
        <authorList>
            <person name="Jeong J.-H."/>
            <person name="Song I."/>
            <person name="Kim S."/>
            <person name="Choi T."/>
            <person name="Kim D."/>
            <person name="Ryu S."/>
            <person name="Kim W."/>
        </authorList>
    </citation>
    <scope>NUCLEOTIDE SEQUENCE [LARGE SCALE GENOMIC DNA]</scope>
    <source>
        <tissue evidence="1">Muscle</tissue>
    </source>
</reference>
<dbReference type="AlphaFoldDB" id="A0A5B7F320"/>
<evidence type="ECO:0000313" key="2">
    <source>
        <dbReference type="Proteomes" id="UP000324222"/>
    </source>
</evidence>